<dbReference type="Gene3D" id="1.10.10.10">
    <property type="entry name" value="Winged helix-like DNA-binding domain superfamily/Winged helix DNA-binding domain"/>
    <property type="match status" value="1"/>
</dbReference>
<comment type="caution">
    <text evidence="5">The sequence shown here is derived from an EMBL/GenBank/DDBJ whole genome shotgun (WGS) entry which is preliminary data.</text>
</comment>
<dbReference type="Pfam" id="PF08220">
    <property type="entry name" value="HTH_DeoR"/>
    <property type="match status" value="1"/>
</dbReference>
<dbReference type="SMART" id="SM01134">
    <property type="entry name" value="DeoRC"/>
    <property type="match status" value="1"/>
</dbReference>
<dbReference type="Proteomes" id="UP000789326">
    <property type="component" value="Unassembled WGS sequence"/>
</dbReference>
<dbReference type="PROSITE" id="PS51000">
    <property type="entry name" value="HTH_DEOR_2"/>
    <property type="match status" value="1"/>
</dbReference>
<sequence length="257" mass="28836">MYSEERKLKIIDFITNYSRASVQDLSDYLKVSQSTIRRDLKELQKTNQIQRTHGGAVSLQAVNFEPKIMDKEVEYVQEKKAIAKKAVEFIDNGDTILLDAGTTTLPILEDLQQFSQLTIVTNSILIMRNFKPSAGIEILFLGGSLRNETLASVGPFAEHNLEMIRVDKAFVAINGVHLTEGLTTPNLIEARIKKLMIQNAQQVILLSDSSKMGKVSFAKVADLQEIDKFIVDDRLHPSFKKSMEDLGVEVISVQTRP</sequence>
<dbReference type="Pfam" id="PF00455">
    <property type="entry name" value="DeoRC"/>
    <property type="match status" value="1"/>
</dbReference>
<dbReference type="Gene3D" id="3.40.50.1360">
    <property type="match status" value="1"/>
</dbReference>
<dbReference type="EMBL" id="CAKKMG010000134">
    <property type="protein sequence ID" value="CAH0310602.1"/>
    <property type="molecule type" value="Genomic_DNA"/>
</dbReference>
<dbReference type="AlphaFoldDB" id="A0A9W4LC11"/>
<dbReference type="InterPro" id="IPR018356">
    <property type="entry name" value="Tscrpt_reg_HTH_DeoR_CS"/>
</dbReference>
<keyword evidence="2" id="KW-0238">DNA-binding</keyword>
<evidence type="ECO:0000259" key="4">
    <source>
        <dbReference type="PROSITE" id="PS51000"/>
    </source>
</evidence>
<gene>
    <name evidence="5" type="primary">srlR_1</name>
    <name evidence="5" type="ORF">SRABI133_04922</name>
</gene>
<dbReference type="RefSeq" id="WP_230304058.1">
    <property type="nucleotide sequence ID" value="NZ_CAKKMG010000134.1"/>
</dbReference>
<keyword evidence="3" id="KW-0804">Transcription</keyword>
<dbReference type="PRINTS" id="PR00037">
    <property type="entry name" value="HTHLACR"/>
</dbReference>
<dbReference type="InterPro" id="IPR050313">
    <property type="entry name" value="Carb_Metab_HTH_regulators"/>
</dbReference>
<dbReference type="PANTHER" id="PTHR30363:SF44">
    <property type="entry name" value="AGA OPERON TRANSCRIPTIONAL REPRESSOR-RELATED"/>
    <property type="match status" value="1"/>
</dbReference>
<dbReference type="GO" id="GO:0003677">
    <property type="term" value="F:DNA binding"/>
    <property type="evidence" value="ECO:0007669"/>
    <property type="project" value="UniProtKB-KW"/>
</dbReference>
<organism evidence="5 6">
    <name type="scientific">Peribacillus simplex</name>
    <dbReference type="NCBI Taxonomy" id="1478"/>
    <lineage>
        <taxon>Bacteria</taxon>
        <taxon>Bacillati</taxon>
        <taxon>Bacillota</taxon>
        <taxon>Bacilli</taxon>
        <taxon>Bacillales</taxon>
        <taxon>Bacillaceae</taxon>
        <taxon>Peribacillus</taxon>
    </lineage>
</organism>
<evidence type="ECO:0000313" key="5">
    <source>
        <dbReference type="EMBL" id="CAH0310602.1"/>
    </source>
</evidence>
<evidence type="ECO:0000256" key="2">
    <source>
        <dbReference type="ARBA" id="ARBA00023125"/>
    </source>
</evidence>
<dbReference type="PANTHER" id="PTHR30363">
    <property type="entry name" value="HTH-TYPE TRANSCRIPTIONAL REGULATOR SRLR-RELATED"/>
    <property type="match status" value="1"/>
</dbReference>
<reference evidence="5" key="1">
    <citation type="submission" date="2021-11" db="EMBL/GenBank/DDBJ databases">
        <authorList>
            <person name="Bulgarelli D."/>
        </authorList>
    </citation>
    <scope>NUCLEOTIDE SEQUENCE</scope>
    <source>
        <strain evidence="5">Bi133</strain>
    </source>
</reference>
<evidence type="ECO:0000256" key="1">
    <source>
        <dbReference type="ARBA" id="ARBA00023015"/>
    </source>
</evidence>
<keyword evidence="1" id="KW-0805">Transcription regulation</keyword>
<name>A0A9W4LC11_9BACI</name>
<dbReference type="InterPro" id="IPR037171">
    <property type="entry name" value="NagB/RpiA_transferase-like"/>
</dbReference>
<proteinExistence type="predicted"/>
<evidence type="ECO:0000256" key="3">
    <source>
        <dbReference type="ARBA" id="ARBA00023163"/>
    </source>
</evidence>
<feature type="domain" description="HTH deoR-type" evidence="4">
    <location>
        <begin position="3"/>
        <end position="58"/>
    </location>
</feature>
<dbReference type="InterPro" id="IPR036390">
    <property type="entry name" value="WH_DNA-bd_sf"/>
</dbReference>
<accession>A0A9W4LC11</accession>
<dbReference type="InterPro" id="IPR036388">
    <property type="entry name" value="WH-like_DNA-bd_sf"/>
</dbReference>
<dbReference type="SUPFAM" id="SSF46785">
    <property type="entry name" value="Winged helix' DNA-binding domain"/>
    <property type="match status" value="1"/>
</dbReference>
<dbReference type="SMART" id="SM00420">
    <property type="entry name" value="HTH_DEOR"/>
    <property type="match status" value="1"/>
</dbReference>
<evidence type="ECO:0000313" key="6">
    <source>
        <dbReference type="Proteomes" id="UP000789326"/>
    </source>
</evidence>
<dbReference type="PROSITE" id="PS00894">
    <property type="entry name" value="HTH_DEOR_1"/>
    <property type="match status" value="1"/>
</dbReference>
<protein>
    <submittedName>
        <fullName evidence="5">Glucitol operon repressor</fullName>
    </submittedName>
</protein>
<dbReference type="SUPFAM" id="SSF100950">
    <property type="entry name" value="NagB/RpiA/CoA transferase-like"/>
    <property type="match status" value="1"/>
</dbReference>
<dbReference type="GO" id="GO:0003700">
    <property type="term" value="F:DNA-binding transcription factor activity"/>
    <property type="evidence" value="ECO:0007669"/>
    <property type="project" value="InterPro"/>
</dbReference>
<dbReference type="InterPro" id="IPR014036">
    <property type="entry name" value="DeoR-like_C"/>
</dbReference>
<dbReference type="InterPro" id="IPR001034">
    <property type="entry name" value="DeoR_HTH"/>
</dbReference>